<organism evidence="1 2">
    <name type="scientific">Eragrostis curvula</name>
    <name type="common">weeping love grass</name>
    <dbReference type="NCBI Taxonomy" id="38414"/>
    <lineage>
        <taxon>Eukaryota</taxon>
        <taxon>Viridiplantae</taxon>
        <taxon>Streptophyta</taxon>
        <taxon>Embryophyta</taxon>
        <taxon>Tracheophyta</taxon>
        <taxon>Spermatophyta</taxon>
        <taxon>Magnoliopsida</taxon>
        <taxon>Liliopsida</taxon>
        <taxon>Poales</taxon>
        <taxon>Poaceae</taxon>
        <taxon>PACMAD clade</taxon>
        <taxon>Chloridoideae</taxon>
        <taxon>Eragrostideae</taxon>
        <taxon>Eragrostidinae</taxon>
        <taxon>Eragrostis</taxon>
    </lineage>
</organism>
<keyword evidence="2" id="KW-1185">Reference proteome</keyword>
<evidence type="ECO:0000313" key="1">
    <source>
        <dbReference type="EMBL" id="TVT97445.1"/>
    </source>
</evidence>
<feature type="non-terminal residue" evidence="1">
    <location>
        <position position="1"/>
    </location>
</feature>
<accession>A0A5J9SGP2</accession>
<dbReference type="AlphaFoldDB" id="A0A5J9SGP2"/>
<sequence>MNIFKLVLAVDDSQFPDCQQFLDDFAESLKLTMPAASTRWQKEQEGGFHQNIGLYLRTKHSCTLSDQTASSFCLVGSKGEAIMQSRPVAARHRTSEAQMTPVVPTVVSPVVVEAELSVANGLISLARCSKPKSDGLLRRQRQRGPFATSIEQLVDERTGAAERAGGEATIQDRTGLRRTYGRLEERRVVAEARATT</sequence>
<dbReference type="Gramene" id="TVT97445">
    <property type="protein sequence ID" value="TVT97445"/>
    <property type="gene ID" value="EJB05_57326"/>
</dbReference>
<dbReference type="OrthoDB" id="619536at2759"/>
<comment type="caution">
    <text evidence="1">The sequence shown here is derived from an EMBL/GenBank/DDBJ whole genome shotgun (WGS) entry which is preliminary data.</text>
</comment>
<dbReference type="Proteomes" id="UP000324897">
    <property type="component" value="Unassembled WGS sequence"/>
</dbReference>
<name>A0A5J9SGP2_9POAL</name>
<evidence type="ECO:0000313" key="2">
    <source>
        <dbReference type="Proteomes" id="UP000324897"/>
    </source>
</evidence>
<gene>
    <name evidence="1" type="ORF">EJB05_57326</name>
</gene>
<proteinExistence type="predicted"/>
<dbReference type="EMBL" id="RWGY01001003">
    <property type="protein sequence ID" value="TVT97445.1"/>
    <property type="molecule type" value="Genomic_DNA"/>
</dbReference>
<protein>
    <submittedName>
        <fullName evidence="1">Uncharacterized protein</fullName>
    </submittedName>
</protein>
<reference evidence="1 2" key="1">
    <citation type="journal article" date="2019" name="Sci. Rep.">
        <title>A high-quality genome of Eragrostis curvula grass provides insights into Poaceae evolution and supports new strategies to enhance forage quality.</title>
        <authorList>
            <person name="Carballo J."/>
            <person name="Santos B.A.C.M."/>
            <person name="Zappacosta D."/>
            <person name="Garbus I."/>
            <person name="Selva J.P."/>
            <person name="Gallo C.A."/>
            <person name="Diaz A."/>
            <person name="Albertini E."/>
            <person name="Caccamo M."/>
            <person name="Echenique V."/>
        </authorList>
    </citation>
    <scope>NUCLEOTIDE SEQUENCE [LARGE SCALE GENOMIC DNA]</scope>
    <source>
        <strain evidence="2">cv. Victoria</strain>
        <tissue evidence="1">Leaf</tissue>
    </source>
</reference>